<reference evidence="1 2" key="1">
    <citation type="submission" date="2018-02" db="EMBL/GenBank/DDBJ databases">
        <authorList>
            <person name="Skraban J."/>
            <person name="Trcek J."/>
        </authorList>
    </citation>
    <scope>NUCLEOTIDE SEQUENCE [LARGE SCALE GENOMIC DNA]</scope>
    <source>
        <strain evidence="1 2">AV446</strain>
    </source>
</reference>
<dbReference type="RefSeq" id="WP_165829203.1">
    <property type="nucleotide sequence ID" value="NZ_PRCW01000030.1"/>
</dbReference>
<dbReference type="EMBL" id="PRCW01000030">
    <property type="protein sequence ID" value="PYD48561.1"/>
    <property type="molecule type" value="Genomic_DNA"/>
</dbReference>
<proteinExistence type="predicted"/>
<name>A0ABX5P546_9PROT</name>
<sequence>MKLPSAAIPKPFTSSYAACCREQVATAGSVGIVVPTTQLAKAINLKGLQSKFSLLQKGRPFSDE</sequence>
<dbReference type="Proteomes" id="UP000248116">
    <property type="component" value="Unassembled WGS sequence"/>
</dbReference>
<comment type="caution">
    <text evidence="1">The sequence shown here is derived from an EMBL/GenBank/DDBJ whole genome shotgun (WGS) entry which is preliminary data.</text>
</comment>
<evidence type="ECO:0000313" key="1">
    <source>
        <dbReference type="EMBL" id="PYD48561.1"/>
    </source>
</evidence>
<organism evidence="1 2">
    <name type="scientific">Novacetimonas pomaceti</name>
    <dbReference type="NCBI Taxonomy" id="2021998"/>
    <lineage>
        <taxon>Bacteria</taxon>
        <taxon>Pseudomonadati</taxon>
        <taxon>Pseudomonadota</taxon>
        <taxon>Alphaproteobacteria</taxon>
        <taxon>Acetobacterales</taxon>
        <taxon>Acetobacteraceae</taxon>
        <taxon>Novacetimonas</taxon>
    </lineage>
</organism>
<gene>
    <name evidence="1" type="ORF">C3920_03975</name>
</gene>
<keyword evidence="2" id="KW-1185">Reference proteome</keyword>
<evidence type="ECO:0000313" key="2">
    <source>
        <dbReference type="Proteomes" id="UP000248116"/>
    </source>
</evidence>
<protein>
    <submittedName>
        <fullName evidence="1">Uncharacterized protein</fullName>
    </submittedName>
</protein>
<accession>A0ABX5P546</accession>